<evidence type="ECO:0000256" key="1">
    <source>
        <dbReference type="SAM" id="Coils"/>
    </source>
</evidence>
<feature type="coiled-coil region" evidence="1">
    <location>
        <begin position="264"/>
        <end position="428"/>
    </location>
</feature>
<dbReference type="Proteomes" id="UP000179807">
    <property type="component" value="Unassembled WGS sequence"/>
</dbReference>
<dbReference type="GeneID" id="94825715"/>
<comment type="caution">
    <text evidence="3">The sequence shown here is derived from an EMBL/GenBank/DDBJ whole genome shotgun (WGS) entry which is preliminary data.</text>
</comment>
<gene>
    <name evidence="3" type="ORF">TRFO_02961</name>
</gene>
<dbReference type="OrthoDB" id="10266846at2759"/>
<organism evidence="3 4">
    <name type="scientific">Tritrichomonas foetus</name>
    <dbReference type="NCBI Taxonomy" id="1144522"/>
    <lineage>
        <taxon>Eukaryota</taxon>
        <taxon>Metamonada</taxon>
        <taxon>Parabasalia</taxon>
        <taxon>Tritrichomonadida</taxon>
        <taxon>Tritrichomonadidae</taxon>
        <taxon>Tritrichomonas</taxon>
    </lineage>
</organism>
<feature type="compositionally biased region" description="Basic residues" evidence="2">
    <location>
        <begin position="1"/>
        <end position="11"/>
    </location>
</feature>
<keyword evidence="1" id="KW-0175">Coiled coil</keyword>
<keyword evidence="4" id="KW-1185">Reference proteome</keyword>
<evidence type="ECO:0000313" key="3">
    <source>
        <dbReference type="EMBL" id="OHT14713.1"/>
    </source>
</evidence>
<reference evidence="3" key="1">
    <citation type="submission" date="2016-10" db="EMBL/GenBank/DDBJ databases">
        <authorList>
            <person name="Benchimol M."/>
            <person name="Almeida L.G."/>
            <person name="Vasconcelos A.T."/>
            <person name="Perreira-Neves A."/>
            <person name="Rosa I.A."/>
            <person name="Tasca T."/>
            <person name="Bogo M.R."/>
            <person name="de Souza W."/>
        </authorList>
    </citation>
    <scope>NUCLEOTIDE SEQUENCE [LARGE SCALE GENOMIC DNA]</scope>
    <source>
        <strain evidence="3">K</strain>
    </source>
</reference>
<evidence type="ECO:0000313" key="4">
    <source>
        <dbReference type="Proteomes" id="UP000179807"/>
    </source>
</evidence>
<dbReference type="AlphaFoldDB" id="A0A1J4KTV1"/>
<dbReference type="EMBL" id="MLAK01000325">
    <property type="protein sequence ID" value="OHT14713.1"/>
    <property type="molecule type" value="Genomic_DNA"/>
</dbReference>
<feature type="region of interest" description="Disordered" evidence="2">
    <location>
        <begin position="1"/>
        <end position="41"/>
    </location>
</feature>
<dbReference type="RefSeq" id="XP_068367849.1">
    <property type="nucleotide sequence ID" value="XM_068491011.1"/>
</dbReference>
<accession>A0A1J4KTV1</accession>
<feature type="coiled-coil region" evidence="1">
    <location>
        <begin position="103"/>
        <end position="223"/>
    </location>
</feature>
<sequence>MSKLPSRRIPKCKVYGDKPSELHLSTSRPAKPQFSQPQIPPAQFPPQSEAITTEYVHNLQQQLYVLNAELRFLHDRSGIDEGPEGLSVDASIRRLRIACSCKEEETNKEIQKKEQEISDLKDKIDAIKVQKAIEKLAVADEREREGLENLENAFVEVASELKTKEYQSKHADVANDFIKSLEHSMRDFLESQKQTKSEEEAEYENIKNKVDVLRQQRKEIVTAFQNSIRNKGLYEEETDMVNIMIVEPEKPPPNVPLSTINAKNAKLEMQLKATLTSRDEIEQQVDLLLEKNIELKATLNQVNATVSKARWMKEEMESKYAERYETTRRAYEEKLAEISALKRMRKEMKAEIMKLTNQFNKAIAIKNQKDSEEQMNKELIAFNNQERAKIDDDNEQTKREINAINGQISEMREHLDDLARQIAEAGEKYKSVAVLVEINEQNPMCQAQDPPPELQTLFESLTAVREAIA</sequence>
<proteinExistence type="predicted"/>
<protein>
    <submittedName>
        <fullName evidence="3">Uncharacterized protein</fullName>
    </submittedName>
</protein>
<name>A0A1J4KTV1_9EUKA</name>
<evidence type="ECO:0000256" key="2">
    <source>
        <dbReference type="SAM" id="MobiDB-lite"/>
    </source>
</evidence>
<dbReference type="VEuPathDB" id="TrichDB:TRFO_02961"/>